<name>Q0UND1_PHANO</name>
<organism evidence="1 2">
    <name type="scientific">Phaeosphaeria nodorum (strain SN15 / ATCC MYA-4574 / FGSC 10173)</name>
    <name type="common">Glume blotch fungus</name>
    <name type="synonym">Parastagonospora nodorum</name>
    <dbReference type="NCBI Taxonomy" id="321614"/>
    <lineage>
        <taxon>Eukaryota</taxon>
        <taxon>Fungi</taxon>
        <taxon>Dikarya</taxon>
        <taxon>Ascomycota</taxon>
        <taxon>Pezizomycotina</taxon>
        <taxon>Dothideomycetes</taxon>
        <taxon>Pleosporomycetidae</taxon>
        <taxon>Pleosporales</taxon>
        <taxon>Pleosporineae</taxon>
        <taxon>Phaeosphaeriaceae</taxon>
        <taxon>Parastagonospora</taxon>
    </lineage>
</organism>
<dbReference type="AlphaFoldDB" id="Q0UND1"/>
<gene>
    <name evidence="1" type="ORF">SNOG_06733</name>
</gene>
<evidence type="ECO:0000313" key="1">
    <source>
        <dbReference type="EMBL" id="EAT85384.1"/>
    </source>
</evidence>
<evidence type="ECO:0000313" key="2">
    <source>
        <dbReference type="Proteomes" id="UP000001055"/>
    </source>
</evidence>
<dbReference type="KEGG" id="pno:SNOG_06733"/>
<proteinExistence type="predicted"/>
<reference evidence="2" key="1">
    <citation type="journal article" date="2007" name="Plant Cell">
        <title>Dothideomycete-plant interactions illuminated by genome sequencing and EST analysis of the wheat pathogen Stagonospora nodorum.</title>
        <authorList>
            <person name="Hane J.K."/>
            <person name="Lowe R.G."/>
            <person name="Solomon P.S."/>
            <person name="Tan K.C."/>
            <person name="Schoch C.L."/>
            <person name="Spatafora J.W."/>
            <person name="Crous P.W."/>
            <person name="Kodira C."/>
            <person name="Birren B.W."/>
            <person name="Galagan J.E."/>
            <person name="Torriani S.F."/>
            <person name="McDonald B.A."/>
            <person name="Oliver R.P."/>
        </authorList>
    </citation>
    <scope>NUCLEOTIDE SEQUENCE [LARGE SCALE GENOMIC DNA]</scope>
    <source>
        <strain evidence="2">SN15 / ATCC MYA-4574 / FGSC 10173</strain>
    </source>
</reference>
<dbReference type="Proteomes" id="UP000001055">
    <property type="component" value="Unassembled WGS sequence"/>
</dbReference>
<dbReference type="EMBL" id="CH445334">
    <property type="protein sequence ID" value="EAT85384.1"/>
    <property type="molecule type" value="Genomic_DNA"/>
</dbReference>
<dbReference type="HOGENOM" id="CLU_3191530_0_0_1"/>
<dbReference type="InParanoid" id="Q0UND1"/>
<accession>Q0UND1</accession>
<protein>
    <submittedName>
        <fullName evidence="1">Uncharacterized protein</fullName>
    </submittedName>
</protein>
<dbReference type="GeneID" id="5973939"/>
<dbReference type="RefSeq" id="XP_001797096.1">
    <property type="nucleotide sequence ID" value="XM_001797044.1"/>
</dbReference>
<sequence>MYNDTGHDLVIATLTANTAIDKSRLMFAIRITPLLCQSLLDKQRID</sequence>